<comment type="subunit">
    <text evidence="1">Monomer.</text>
</comment>
<dbReference type="EC" id="1.11.1.24" evidence="2"/>
<evidence type="ECO:0000259" key="11">
    <source>
        <dbReference type="PROSITE" id="PS51352"/>
    </source>
</evidence>
<comment type="catalytic activity">
    <reaction evidence="10">
        <text>a hydroperoxide + [thioredoxin]-dithiol = an alcohol + [thioredoxin]-disulfide + H2O</text>
        <dbReference type="Rhea" id="RHEA:62620"/>
        <dbReference type="Rhea" id="RHEA-COMP:10698"/>
        <dbReference type="Rhea" id="RHEA-COMP:10700"/>
        <dbReference type="ChEBI" id="CHEBI:15377"/>
        <dbReference type="ChEBI" id="CHEBI:29950"/>
        <dbReference type="ChEBI" id="CHEBI:30879"/>
        <dbReference type="ChEBI" id="CHEBI:35924"/>
        <dbReference type="ChEBI" id="CHEBI:50058"/>
        <dbReference type="EC" id="1.11.1.24"/>
    </reaction>
</comment>
<dbReference type="GO" id="GO:0045454">
    <property type="term" value="P:cell redox homeostasis"/>
    <property type="evidence" value="ECO:0007669"/>
    <property type="project" value="TreeGrafter"/>
</dbReference>
<evidence type="ECO:0000256" key="1">
    <source>
        <dbReference type="ARBA" id="ARBA00011245"/>
    </source>
</evidence>
<dbReference type="InterPro" id="IPR050924">
    <property type="entry name" value="Peroxiredoxin_BCP/PrxQ"/>
</dbReference>
<keyword evidence="3 12" id="KW-0575">Peroxidase</keyword>
<dbReference type="PANTHER" id="PTHR42801:SF4">
    <property type="entry name" value="AHPC_TSA FAMILY PROTEIN"/>
    <property type="match status" value="1"/>
</dbReference>
<keyword evidence="5 12" id="KW-0560">Oxidoreductase</keyword>
<keyword evidence="6" id="KW-1015">Disulfide bond</keyword>
<accession>A0A3B0W931</accession>
<dbReference type="CDD" id="cd03017">
    <property type="entry name" value="PRX_BCP"/>
    <property type="match status" value="1"/>
</dbReference>
<evidence type="ECO:0000256" key="3">
    <source>
        <dbReference type="ARBA" id="ARBA00022559"/>
    </source>
</evidence>
<protein>
    <recommendedName>
        <fullName evidence="2">thioredoxin-dependent peroxiredoxin</fullName>
        <ecNumber evidence="2">1.11.1.24</ecNumber>
    </recommendedName>
    <alternativeName>
        <fullName evidence="8">Thioredoxin peroxidase</fullName>
    </alternativeName>
</protein>
<dbReference type="Pfam" id="PF00578">
    <property type="entry name" value="AhpC-TSA"/>
    <property type="match status" value="1"/>
</dbReference>
<dbReference type="InterPro" id="IPR024706">
    <property type="entry name" value="Peroxiredoxin_AhpC-typ"/>
</dbReference>
<dbReference type="InterPro" id="IPR036249">
    <property type="entry name" value="Thioredoxin-like_sf"/>
</dbReference>
<dbReference type="GO" id="GO:0034599">
    <property type="term" value="P:cellular response to oxidative stress"/>
    <property type="evidence" value="ECO:0007669"/>
    <property type="project" value="TreeGrafter"/>
</dbReference>
<dbReference type="PIRSF" id="PIRSF000239">
    <property type="entry name" value="AHPC"/>
    <property type="match status" value="1"/>
</dbReference>
<sequence length="163" mass="18477">MDNVVTPIKVGDTLPPFSVETTADVPFTTEDLIGHYTVTYFYPKDSTPGCTTEGRDFNQRLSDFATLNTTIYGASMDSMKRHNNFKAKQGFEFELISDPDGTFCNLFGVYQLKKNFGIEYMGIVRSTFLFDPKGILIQEWRKVKVKGHAQEVLKAIQTHQDSQ</sequence>
<evidence type="ECO:0000256" key="4">
    <source>
        <dbReference type="ARBA" id="ARBA00022862"/>
    </source>
</evidence>
<dbReference type="PROSITE" id="PS51352">
    <property type="entry name" value="THIOREDOXIN_2"/>
    <property type="match status" value="1"/>
</dbReference>
<dbReference type="EMBL" id="UOFB01000308">
    <property type="protein sequence ID" value="VAW48940.1"/>
    <property type="molecule type" value="Genomic_DNA"/>
</dbReference>
<feature type="domain" description="Thioredoxin" evidence="11">
    <location>
        <begin position="8"/>
        <end position="161"/>
    </location>
</feature>
<evidence type="ECO:0000256" key="2">
    <source>
        <dbReference type="ARBA" id="ARBA00013017"/>
    </source>
</evidence>
<dbReference type="GO" id="GO:0005737">
    <property type="term" value="C:cytoplasm"/>
    <property type="evidence" value="ECO:0007669"/>
    <property type="project" value="TreeGrafter"/>
</dbReference>
<dbReference type="InterPro" id="IPR000866">
    <property type="entry name" value="AhpC/TSA"/>
</dbReference>
<proteinExistence type="inferred from homology"/>
<evidence type="ECO:0000313" key="12">
    <source>
        <dbReference type="EMBL" id="VAW48940.1"/>
    </source>
</evidence>
<dbReference type="AlphaFoldDB" id="A0A3B0W931"/>
<keyword evidence="4" id="KW-0049">Antioxidant</keyword>
<keyword evidence="7" id="KW-0676">Redox-active center</keyword>
<dbReference type="FunFam" id="3.40.30.10:FF:000007">
    <property type="entry name" value="Thioredoxin-dependent thiol peroxidase"/>
    <property type="match status" value="1"/>
</dbReference>
<evidence type="ECO:0000256" key="5">
    <source>
        <dbReference type="ARBA" id="ARBA00023002"/>
    </source>
</evidence>
<reference evidence="12" key="1">
    <citation type="submission" date="2018-06" db="EMBL/GenBank/DDBJ databases">
        <authorList>
            <person name="Zhirakovskaya E."/>
        </authorList>
    </citation>
    <scope>NUCLEOTIDE SEQUENCE</scope>
</reference>
<name>A0A3B0W931_9ZZZZ</name>
<evidence type="ECO:0000256" key="7">
    <source>
        <dbReference type="ARBA" id="ARBA00023284"/>
    </source>
</evidence>
<dbReference type="SUPFAM" id="SSF52833">
    <property type="entry name" value="Thioredoxin-like"/>
    <property type="match status" value="1"/>
</dbReference>
<comment type="similarity">
    <text evidence="9">Belongs to the peroxiredoxin family. BCP/PrxQ subfamily.</text>
</comment>
<dbReference type="InterPro" id="IPR013766">
    <property type="entry name" value="Thioredoxin_domain"/>
</dbReference>
<organism evidence="12">
    <name type="scientific">hydrothermal vent metagenome</name>
    <dbReference type="NCBI Taxonomy" id="652676"/>
    <lineage>
        <taxon>unclassified sequences</taxon>
        <taxon>metagenomes</taxon>
        <taxon>ecological metagenomes</taxon>
    </lineage>
</organism>
<gene>
    <name evidence="12" type="ORF">MNBD_GAMMA04-1133</name>
</gene>
<evidence type="ECO:0000256" key="6">
    <source>
        <dbReference type="ARBA" id="ARBA00023157"/>
    </source>
</evidence>
<evidence type="ECO:0000256" key="8">
    <source>
        <dbReference type="ARBA" id="ARBA00032824"/>
    </source>
</evidence>
<dbReference type="Gene3D" id="3.40.30.10">
    <property type="entry name" value="Glutaredoxin"/>
    <property type="match status" value="1"/>
</dbReference>
<evidence type="ECO:0000256" key="9">
    <source>
        <dbReference type="ARBA" id="ARBA00038489"/>
    </source>
</evidence>
<dbReference type="GO" id="GO:0008379">
    <property type="term" value="F:thioredoxin peroxidase activity"/>
    <property type="evidence" value="ECO:0007669"/>
    <property type="project" value="TreeGrafter"/>
</dbReference>
<evidence type="ECO:0000256" key="10">
    <source>
        <dbReference type="ARBA" id="ARBA00049091"/>
    </source>
</evidence>
<dbReference type="PANTHER" id="PTHR42801">
    <property type="entry name" value="THIOREDOXIN-DEPENDENT PEROXIDE REDUCTASE"/>
    <property type="match status" value="1"/>
</dbReference>